<feature type="region of interest" description="Disordered" evidence="2">
    <location>
        <begin position="475"/>
        <end position="500"/>
    </location>
</feature>
<feature type="compositionally biased region" description="Low complexity" evidence="2">
    <location>
        <begin position="524"/>
        <end position="561"/>
    </location>
</feature>
<dbReference type="OrthoDB" id="5419928at2759"/>
<proteinExistence type="predicted"/>
<evidence type="ECO:0000313" key="4">
    <source>
        <dbReference type="Proteomes" id="UP000738349"/>
    </source>
</evidence>
<feature type="compositionally biased region" description="Basic and acidic residues" evidence="2">
    <location>
        <begin position="308"/>
        <end position="317"/>
    </location>
</feature>
<evidence type="ECO:0000256" key="1">
    <source>
        <dbReference type="SAM" id="Coils"/>
    </source>
</evidence>
<accession>A0A9P9FU49</accession>
<feature type="compositionally biased region" description="Basic and acidic residues" evidence="2">
    <location>
        <begin position="67"/>
        <end position="95"/>
    </location>
</feature>
<feature type="region of interest" description="Disordered" evidence="2">
    <location>
        <begin position="293"/>
        <end position="317"/>
    </location>
</feature>
<gene>
    <name evidence="3" type="ORF">EDB81DRAFT_34493</name>
</gene>
<dbReference type="EMBL" id="JAGMUV010000001">
    <property type="protein sequence ID" value="KAH7176284.1"/>
    <property type="molecule type" value="Genomic_DNA"/>
</dbReference>
<dbReference type="Proteomes" id="UP000738349">
    <property type="component" value="Unassembled WGS sequence"/>
</dbReference>
<feature type="region of interest" description="Disordered" evidence="2">
    <location>
        <begin position="67"/>
        <end position="99"/>
    </location>
</feature>
<reference evidence="3" key="1">
    <citation type="journal article" date="2021" name="Nat. Commun.">
        <title>Genetic determinants of endophytism in the Arabidopsis root mycobiome.</title>
        <authorList>
            <person name="Mesny F."/>
            <person name="Miyauchi S."/>
            <person name="Thiergart T."/>
            <person name="Pickel B."/>
            <person name="Atanasova L."/>
            <person name="Karlsson M."/>
            <person name="Huettel B."/>
            <person name="Barry K.W."/>
            <person name="Haridas S."/>
            <person name="Chen C."/>
            <person name="Bauer D."/>
            <person name="Andreopoulos W."/>
            <person name="Pangilinan J."/>
            <person name="LaButti K."/>
            <person name="Riley R."/>
            <person name="Lipzen A."/>
            <person name="Clum A."/>
            <person name="Drula E."/>
            <person name="Henrissat B."/>
            <person name="Kohler A."/>
            <person name="Grigoriev I.V."/>
            <person name="Martin F.M."/>
            <person name="Hacquard S."/>
        </authorList>
    </citation>
    <scope>NUCLEOTIDE SEQUENCE</scope>
    <source>
        <strain evidence="3">MPI-CAGE-AT-0147</strain>
    </source>
</reference>
<sequence length="568" mass="66287">METFQSPDRAGYDETDFNLKAFLRKFASYKFDPPPYDSGPFNTSLTPAQLQQREEKRIRVEVEALRAEEERRRVEEEARRAEEERRRKEEEQQRQEDDESAWYFDSDELLAPDLVPRIPSGPGRDAELKYKKAVLQESLSYEMLLNEGGRAWNDFERIQEETRRLEENSGMLKYWQSNYPSLGLYCLMVFTFQLGRWRNFRRWQKRMRKLYTNFYLYISITESFLAKYSTQDMVDMIILEQDPNKQDQLSTWIEYLSYEMRGYYGIAWCKSKASQVHHMAAWRRRANHGALTRRHSRTYIENPPYDQGRSRELRRQRKAAEAERLARLARTRGQALHLTRPGPSRRRRNSLDEEDLDWSRRRSDGKGECGNKVEKYLDTTDNFTIARRKVRHLDQLLQWIKSEAYKIRDEMEDARERQRAILRQAHRQQQQELENECRERLARIETILFGPDRSLHPTVQHELAVQAALEQVAAEESQLKRPRSPSLETEGSEDAPPEKAVCLDNTQFLVNLTFRPRTQEAAQGDSTSAGPSSAGSSSGAGPSSSADAAMSADDAPSAASADLDEELR</sequence>
<comment type="caution">
    <text evidence="3">The sequence shown here is derived from an EMBL/GenBank/DDBJ whole genome shotgun (WGS) entry which is preliminary data.</text>
</comment>
<name>A0A9P9FU49_9HYPO</name>
<keyword evidence="4" id="KW-1185">Reference proteome</keyword>
<dbReference type="AlphaFoldDB" id="A0A9P9FU49"/>
<feature type="compositionally biased region" description="Polar residues" evidence="2">
    <location>
        <begin position="40"/>
        <end position="51"/>
    </location>
</feature>
<evidence type="ECO:0000256" key="2">
    <source>
        <dbReference type="SAM" id="MobiDB-lite"/>
    </source>
</evidence>
<feature type="region of interest" description="Disordered" evidence="2">
    <location>
        <begin position="33"/>
        <end position="54"/>
    </location>
</feature>
<protein>
    <submittedName>
        <fullName evidence="3">Uncharacterized protein</fullName>
    </submittedName>
</protein>
<evidence type="ECO:0000313" key="3">
    <source>
        <dbReference type="EMBL" id="KAH7176284.1"/>
    </source>
</evidence>
<feature type="region of interest" description="Disordered" evidence="2">
    <location>
        <begin position="331"/>
        <end position="353"/>
    </location>
</feature>
<feature type="coiled-coil region" evidence="1">
    <location>
        <begin position="408"/>
        <end position="443"/>
    </location>
</feature>
<feature type="region of interest" description="Disordered" evidence="2">
    <location>
        <begin position="513"/>
        <end position="568"/>
    </location>
</feature>
<organism evidence="3 4">
    <name type="scientific">Dactylonectria macrodidyma</name>
    <dbReference type="NCBI Taxonomy" id="307937"/>
    <lineage>
        <taxon>Eukaryota</taxon>
        <taxon>Fungi</taxon>
        <taxon>Dikarya</taxon>
        <taxon>Ascomycota</taxon>
        <taxon>Pezizomycotina</taxon>
        <taxon>Sordariomycetes</taxon>
        <taxon>Hypocreomycetidae</taxon>
        <taxon>Hypocreales</taxon>
        <taxon>Nectriaceae</taxon>
        <taxon>Dactylonectria</taxon>
    </lineage>
</organism>
<keyword evidence="1" id="KW-0175">Coiled coil</keyword>